<evidence type="ECO:0000313" key="2">
    <source>
        <dbReference type="Proteomes" id="UP001060215"/>
    </source>
</evidence>
<reference evidence="1 2" key="1">
    <citation type="journal article" date="2022" name="Plant J.">
        <title>Chromosome-level genome of Camellia lanceoleosa provides a valuable resource for understanding genome evolution and self-incompatibility.</title>
        <authorList>
            <person name="Gong W."/>
            <person name="Xiao S."/>
            <person name="Wang L."/>
            <person name="Liao Z."/>
            <person name="Chang Y."/>
            <person name="Mo W."/>
            <person name="Hu G."/>
            <person name="Li W."/>
            <person name="Zhao G."/>
            <person name="Zhu H."/>
            <person name="Hu X."/>
            <person name="Ji K."/>
            <person name="Xiang X."/>
            <person name="Song Q."/>
            <person name="Yuan D."/>
            <person name="Jin S."/>
            <person name="Zhang L."/>
        </authorList>
    </citation>
    <scope>NUCLEOTIDE SEQUENCE [LARGE SCALE GENOMIC DNA]</scope>
    <source>
        <strain evidence="1">SQ_2022a</strain>
    </source>
</reference>
<accession>A0ACC0GYB6</accession>
<evidence type="ECO:0000313" key="1">
    <source>
        <dbReference type="EMBL" id="KAI8006198.1"/>
    </source>
</evidence>
<comment type="caution">
    <text evidence="1">The sequence shown here is derived from an EMBL/GenBank/DDBJ whole genome shotgun (WGS) entry which is preliminary data.</text>
</comment>
<protein>
    <submittedName>
        <fullName evidence="1">Uncharacterized protein</fullName>
    </submittedName>
</protein>
<keyword evidence="2" id="KW-1185">Reference proteome</keyword>
<gene>
    <name evidence="1" type="ORF">LOK49_LG07G03636</name>
</gene>
<sequence>MGCFGLTVLNMRSSSALCAMHRMHTALASGVTMKRWMCCYDLYEREQRKKQNQFQGLMEWYMSAPFHKGRKSYHGPPTPSFLVLDPYSMLLYCPFSFKTSSPTPSTETWNMGFYLTKVDNLM</sequence>
<proteinExistence type="predicted"/>
<dbReference type="EMBL" id="CM045764">
    <property type="protein sequence ID" value="KAI8006198.1"/>
    <property type="molecule type" value="Genomic_DNA"/>
</dbReference>
<dbReference type="Proteomes" id="UP001060215">
    <property type="component" value="Chromosome 7"/>
</dbReference>
<name>A0ACC0GYB6_9ERIC</name>
<organism evidence="1 2">
    <name type="scientific">Camellia lanceoleosa</name>
    <dbReference type="NCBI Taxonomy" id="1840588"/>
    <lineage>
        <taxon>Eukaryota</taxon>
        <taxon>Viridiplantae</taxon>
        <taxon>Streptophyta</taxon>
        <taxon>Embryophyta</taxon>
        <taxon>Tracheophyta</taxon>
        <taxon>Spermatophyta</taxon>
        <taxon>Magnoliopsida</taxon>
        <taxon>eudicotyledons</taxon>
        <taxon>Gunneridae</taxon>
        <taxon>Pentapetalae</taxon>
        <taxon>asterids</taxon>
        <taxon>Ericales</taxon>
        <taxon>Theaceae</taxon>
        <taxon>Camellia</taxon>
    </lineage>
</organism>